<evidence type="ECO:0000256" key="2">
    <source>
        <dbReference type="SAM" id="MobiDB-lite"/>
    </source>
</evidence>
<feature type="compositionally biased region" description="Basic and acidic residues" evidence="2">
    <location>
        <begin position="578"/>
        <end position="587"/>
    </location>
</feature>
<feature type="compositionally biased region" description="Basic and acidic residues" evidence="2">
    <location>
        <begin position="235"/>
        <end position="248"/>
    </location>
</feature>
<feature type="domain" description="C2H2-type" evidence="3">
    <location>
        <begin position="832"/>
        <end position="855"/>
    </location>
</feature>
<dbReference type="AlphaFoldDB" id="A0AAN4ZF32"/>
<gene>
    <name evidence="4" type="ORF">PMAYCL1PPCAC_08964</name>
</gene>
<dbReference type="PROSITE" id="PS00028">
    <property type="entry name" value="ZINC_FINGER_C2H2_1"/>
    <property type="match status" value="1"/>
</dbReference>
<feature type="region of interest" description="Disordered" evidence="2">
    <location>
        <begin position="884"/>
        <end position="916"/>
    </location>
</feature>
<keyword evidence="5" id="KW-1185">Reference proteome</keyword>
<name>A0AAN4ZF32_9BILA</name>
<dbReference type="GO" id="GO:0008270">
    <property type="term" value="F:zinc ion binding"/>
    <property type="evidence" value="ECO:0007669"/>
    <property type="project" value="UniProtKB-KW"/>
</dbReference>
<feature type="compositionally biased region" description="Polar residues" evidence="2">
    <location>
        <begin position="249"/>
        <end position="258"/>
    </location>
</feature>
<dbReference type="EMBL" id="BTRK01000002">
    <property type="protein sequence ID" value="GMR38769.1"/>
    <property type="molecule type" value="Genomic_DNA"/>
</dbReference>
<dbReference type="Proteomes" id="UP001328107">
    <property type="component" value="Unassembled WGS sequence"/>
</dbReference>
<organism evidence="4 5">
    <name type="scientific">Pristionchus mayeri</name>
    <dbReference type="NCBI Taxonomy" id="1317129"/>
    <lineage>
        <taxon>Eukaryota</taxon>
        <taxon>Metazoa</taxon>
        <taxon>Ecdysozoa</taxon>
        <taxon>Nematoda</taxon>
        <taxon>Chromadorea</taxon>
        <taxon>Rhabditida</taxon>
        <taxon>Rhabditina</taxon>
        <taxon>Diplogasteromorpha</taxon>
        <taxon>Diplogasteroidea</taxon>
        <taxon>Neodiplogasteridae</taxon>
        <taxon>Pristionchus</taxon>
    </lineage>
</organism>
<feature type="compositionally biased region" description="Polar residues" evidence="2">
    <location>
        <begin position="198"/>
        <end position="208"/>
    </location>
</feature>
<evidence type="ECO:0000313" key="4">
    <source>
        <dbReference type="EMBL" id="GMR38769.1"/>
    </source>
</evidence>
<feature type="compositionally biased region" description="Basic and acidic residues" evidence="2">
    <location>
        <begin position="277"/>
        <end position="292"/>
    </location>
</feature>
<feature type="region of interest" description="Disordered" evidence="2">
    <location>
        <begin position="354"/>
        <end position="381"/>
    </location>
</feature>
<dbReference type="InterPro" id="IPR013087">
    <property type="entry name" value="Znf_C2H2_type"/>
</dbReference>
<evidence type="ECO:0000259" key="3">
    <source>
        <dbReference type="PROSITE" id="PS50157"/>
    </source>
</evidence>
<dbReference type="SMART" id="SM00355">
    <property type="entry name" value="ZnF_C2H2"/>
    <property type="match status" value="3"/>
</dbReference>
<feature type="compositionally biased region" description="Low complexity" evidence="2">
    <location>
        <begin position="354"/>
        <end position="364"/>
    </location>
</feature>
<dbReference type="PROSITE" id="PS50157">
    <property type="entry name" value="ZINC_FINGER_C2H2_2"/>
    <property type="match status" value="1"/>
</dbReference>
<feature type="compositionally biased region" description="Basic and acidic residues" evidence="2">
    <location>
        <begin position="519"/>
        <end position="528"/>
    </location>
</feature>
<feature type="region of interest" description="Disordered" evidence="2">
    <location>
        <begin position="455"/>
        <end position="492"/>
    </location>
</feature>
<feature type="non-terminal residue" evidence="4">
    <location>
        <position position="1"/>
    </location>
</feature>
<keyword evidence="1" id="KW-0862">Zinc</keyword>
<keyword evidence="1" id="KW-0479">Metal-binding</keyword>
<evidence type="ECO:0000313" key="5">
    <source>
        <dbReference type="Proteomes" id="UP001328107"/>
    </source>
</evidence>
<sequence length="916" mass="101178">GSRPDMGDNWTNEHAKRQHVKLEDRLNAIRIKAAEHPNARRVKEAELMSLMGAVCKTQATTDGDKALEDSVKALSDAANSTHGPMAALVKLYLATHENLLRQKAGLPPVMTPHPSTSTTRYPTRSATREANVLDWLKNGGTPAKKQKTVDDDEIQILDTPPPTNEQQDTTMNDAFPEAPHDAHSAQDVSNHDDGAPSEVSNQGSTSKAALQDSGIADMDVSRDTVATEASVADNGVEKAPETANKDSQDNNQAKTETMFSPKKEPVVIKRPRGRPRKIYEQPKPKPAGEDKKVAETIDVTLNVKKEPAEIVRVIAPVTPAKAQSASEKDEVINLSSDDEDDAFLQRAIAELSGRAAGSAEGAELPGTSGLQGNSVGTSEAAAAVEVQDDDDVMEVDAEGGAPAASTSIEKQADTTRDTAVTTPTAFRNPSEVVRVFARRTGPVVAVEKPKTSVNNDQIILVSDDEDDEDEQPGPSHAYVAPAAPASDDQTPVEVIDDNVVLEEATSAANTGVQGDNDANEGRAAEARGDVTPQRPKKRKVRSSLLDLDMNGVRLEDEPGNEDNPRRTRLSRSNFTASPEKKKINKDEIKGVKRFDEIPETPKSRKSQKAFFDEMVKEMQQNGETFETVETPGRARMRGPREMFLQQEKTRVERNSQKEREIDETIKKMEAPRARVGESIPVHQGRGWNYGPDEGKWSCGGKDCSKIFRTHSEVYAHMLNEHMDGQVRGKCLECGDFEHFSQLIVHRKNGDKDTCGREDAAIAYWVTDAKRSAEVEASIEDKERESDMISEMEAILRKCMFRGCAHQISNRPFESFEKLREHYTTEHNCILYYTCSSEDCGRVFTNPAGFLRHRRIECPNVIPLISKKFIDKQKASDRQRIQAEIHREVPNEPMDDHEKSQVNRPPANEPDDIIILD</sequence>
<feature type="compositionally biased region" description="Low complexity" evidence="2">
    <location>
        <begin position="112"/>
        <end position="125"/>
    </location>
</feature>
<feature type="region of interest" description="Disordered" evidence="2">
    <location>
        <begin position="105"/>
        <end position="292"/>
    </location>
</feature>
<evidence type="ECO:0000256" key="1">
    <source>
        <dbReference type="PROSITE-ProRule" id="PRU00042"/>
    </source>
</evidence>
<feature type="region of interest" description="Disordered" evidence="2">
    <location>
        <begin position="505"/>
        <end position="587"/>
    </location>
</feature>
<comment type="caution">
    <text evidence="4">The sequence shown here is derived from an EMBL/GenBank/DDBJ whole genome shotgun (WGS) entry which is preliminary data.</text>
</comment>
<feature type="compositionally biased region" description="Basic and acidic residues" evidence="2">
    <location>
        <begin position="884"/>
        <end position="900"/>
    </location>
</feature>
<feature type="compositionally biased region" description="Acidic residues" evidence="2">
    <location>
        <begin position="462"/>
        <end position="471"/>
    </location>
</feature>
<feature type="compositionally biased region" description="Basic and acidic residues" evidence="2">
    <location>
        <begin position="178"/>
        <end position="194"/>
    </location>
</feature>
<feature type="region of interest" description="Disordered" evidence="2">
    <location>
        <begin position="398"/>
        <end position="425"/>
    </location>
</feature>
<reference evidence="5" key="1">
    <citation type="submission" date="2022-10" db="EMBL/GenBank/DDBJ databases">
        <title>Genome assembly of Pristionchus species.</title>
        <authorList>
            <person name="Yoshida K."/>
            <person name="Sommer R.J."/>
        </authorList>
    </citation>
    <scope>NUCLEOTIDE SEQUENCE [LARGE SCALE GENOMIC DNA]</scope>
    <source>
        <strain evidence="5">RS5460</strain>
    </source>
</reference>
<proteinExistence type="predicted"/>
<feature type="compositionally biased region" description="Polar residues" evidence="2">
    <location>
        <begin position="368"/>
        <end position="377"/>
    </location>
</feature>
<protein>
    <recommendedName>
        <fullName evidence="3">C2H2-type domain-containing protein</fullName>
    </recommendedName>
</protein>
<accession>A0AAN4ZF32</accession>
<keyword evidence="1" id="KW-0863">Zinc-finger</keyword>